<protein>
    <submittedName>
        <fullName evidence="2">Uncharacterized protein</fullName>
    </submittedName>
</protein>
<accession>A0ABP0P206</accession>
<evidence type="ECO:0000313" key="2">
    <source>
        <dbReference type="EMBL" id="CAK9068735.1"/>
    </source>
</evidence>
<gene>
    <name evidence="2" type="ORF">CCMP2556_LOCUS33774</name>
</gene>
<evidence type="ECO:0000256" key="1">
    <source>
        <dbReference type="SAM" id="MobiDB-lite"/>
    </source>
</evidence>
<feature type="region of interest" description="Disordered" evidence="1">
    <location>
        <begin position="409"/>
        <end position="476"/>
    </location>
</feature>
<reference evidence="2 3" key="1">
    <citation type="submission" date="2024-02" db="EMBL/GenBank/DDBJ databases">
        <authorList>
            <person name="Chen Y."/>
            <person name="Shah S."/>
            <person name="Dougan E. K."/>
            <person name="Thang M."/>
            <person name="Chan C."/>
        </authorList>
    </citation>
    <scope>NUCLEOTIDE SEQUENCE [LARGE SCALE GENOMIC DNA]</scope>
</reference>
<feature type="region of interest" description="Disordered" evidence="1">
    <location>
        <begin position="1"/>
        <end position="37"/>
    </location>
</feature>
<organism evidence="2 3">
    <name type="scientific">Durusdinium trenchii</name>
    <dbReference type="NCBI Taxonomy" id="1381693"/>
    <lineage>
        <taxon>Eukaryota</taxon>
        <taxon>Sar</taxon>
        <taxon>Alveolata</taxon>
        <taxon>Dinophyceae</taxon>
        <taxon>Suessiales</taxon>
        <taxon>Symbiodiniaceae</taxon>
        <taxon>Durusdinium</taxon>
    </lineage>
</organism>
<comment type="caution">
    <text evidence="2">The sequence shown here is derived from an EMBL/GenBank/DDBJ whole genome shotgun (WGS) entry which is preliminary data.</text>
</comment>
<name>A0ABP0P206_9DINO</name>
<sequence>MSPGAGDAGSNRPAQGGGTDAEAKKTEAQKEQARPKRPKWRLCFRLDRRMATAKESLEDLAPKYQRDFFLTVIDPPWHGIFKDHPPAPFFASRSACHVADLMASRHMISQLPGRSYEGKAVCVIGAECMTAGLVCAMLGAKVMFVCERNLESYFQHNVRLFRRDTLDYTKTKGKTLLVTSCSPGRNASFGAAALCEKLQVPSIDMIVLTELSAARVLGDVGGLLGRRTEATASGFFRMLNNLVPARSCCKTLVVCDQSSAEIMEEPRFKGDASISTSTAPSWLDENVPPGLAAVLPMDWQARTFCQLPQNIQVIWLERPDAEVVRQRPAPLVNRPPMPPMGATSSRCGCGGHLQSPLLGQRVENKEWFVKNAQLKEALMTHNSLKQMEANSVLREARAWADSVSLSKTATSTTSLLRKEPTAGQPTGAVSPVGKLGKVIEPLSARNSRELRETSRITSSKGSRSARGPNIAERHAAPPVWYNCNRAVYGRPPEEPKAPPTT</sequence>
<feature type="compositionally biased region" description="Basic and acidic residues" evidence="1">
    <location>
        <begin position="21"/>
        <end position="34"/>
    </location>
</feature>
<dbReference type="EMBL" id="CAXAMN010022361">
    <property type="protein sequence ID" value="CAK9068735.1"/>
    <property type="molecule type" value="Genomic_DNA"/>
</dbReference>
<evidence type="ECO:0000313" key="3">
    <source>
        <dbReference type="Proteomes" id="UP001642484"/>
    </source>
</evidence>
<keyword evidence="3" id="KW-1185">Reference proteome</keyword>
<proteinExistence type="predicted"/>
<dbReference type="Proteomes" id="UP001642484">
    <property type="component" value="Unassembled WGS sequence"/>
</dbReference>